<evidence type="ECO:0000313" key="2">
    <source>
        <dbReference type="EMBL" id="CAF0779671.1"/>
    </source>
</evidence>
<comment type="caution">
    <text evidence="2">The sequence shown here is derived from an EMBL/GenBank/DDBJ whole genome shotgun (WGS) entry which is preliminary data.</text>
</comment>
<dbReference type="EMBL" id="CAJOBA010000857">
    <property type="protein sequence ID" value="CAF3561156.1"/>
    <property type="molecule type" value="Genomic_DNA"/>
</dbReference>
<dbReference type="InterPro" id="IPR029071">
    <property type="entry name" value="Ubiquitin-like_domsf"/>
</dbReference>
<dbReference type="EMBL" id="CAJNOK010000857">
    <property type="protein sequence ID" value="CAF0779671.1"/>
    <property type="molecule type" value="Genomic_DNA"/>
</dbReference>
<evidence type="ECO:0000313" key="3">
    <source>
        <dbReference type="EMBL" id="CAF3561156.1"/>
    </source>
</evidence>
<dbReference type="Pfam" id="PF00644">
    <property type="entry name" value="PARP"/>
    <property type="match status" value="1"/>
</dbReference>
<dbReference type="Proteomes" id="UP000682733">
    <property type="component" value="Unassembled WGS sequence"/>
</dbReference>
<dbReference type="GO" id="GO:0003950">
    <property type="term" value="F:NAD+ poly-ADP-ribosyltransferase activity"/>
    <property type="evidence" value="ECO:0007669"/>
    <property type="project" value="InterPro"/>
</dbReference>
<accession>A0A8S2CQU7</accession>
<dbReference type="Proteomes" id="UP000677228">
    <property type="component" value="Unassembled WGS sequence"/>
</dbReference>
<dbReference type="Gene3D" id="3.90.228.10">
    <property type="match status" value="1"/>
</dbReference>
<feature type="domain" description="PARP catalytic" evidence="1">
    <location>
        <begin position="360"/>
        <end position="475"/>
    </location>
</feature>
<reference evidence="2" key="1">
    <citation type="submission" date="2021-02" db="EMBL/GenBank/DDBJ databases">
        <authorList>
            <person name="Nowell W R."/>
        </authorList>
    </citation>
    <scope>NUCLEOTIDE SEQUENCE</scope>
</reference>
<protein>
    <recommendedName>
        <fullName evidence="1">PARP catalytic domain-containing protein</fullName>
    </recommendedName>
</protein>
<dbReference type="SUPFAM" id="SSF54236">
    <property type="entry name" value="Ubiquitin-like"/>
    <property type="match status" value="1"/>
</dbReference>
<dbReference type="PANTHER" id="PTHR45740:SF2">
    <property type="entry name" value="POLY [ADP-RIBOSE] POLYMERASE"/>
    <property type="match status" value="1"/>
</dbReference>
<dbReference type="AlphaFoldDB" id="A0A8S2CQU7"/>
<dbReference type="GO" id="GO:1990404">
    <property type="term" value="F:NAD+-protein mono-ADP-ribosyltransferase activity"/>
    <property type="evidence" value="ECO:0007669"/>
    <property type="project" value="TreeGrafter"/>
</dbReference>
<proteinExistence type="predicted"/>
<evidence type="ECO:0000313" key="4">
    <source>
        <dbReference type="Proteomes" id="UP000677228"/>
    </source>
</evidence>
<evidence type="ECO:0000259" key="1">
    <source>
        <dbReference type="Pfam" id="PF00644"/>
    </source>
</evidence>
<dbReference type="InterPro" id="IPR051712">
    <property type="entry name" value="ARTD-AVP"/>
</dbReference>
<dbReference type="SUPFAM" id="SSF56399">
    <property type="entry name" value="ADP-ribosylation"/>
    <property type="match status" value="1"/>
</dbReference>
<organism evidence="2 4">
    <name type="scientific">Didymodactylos carnosus</name>
    <dbReference type="NCBI Taxonomy" id="1234261"/>
    <lineage>
        <taxon>Eukaryota</taxon>
        <taxon>Metazoa</taxon>
        <taxon>Spiralia</taxon>
        <taxon>Gnathifera</taxon>
        <taxon>Rotifera</taxon>
        <taxon>Eurotatoria</taxon>
        <taxon>Bdelloidea</taxon>
        <taxon>Philodinida</taxon>
        <taxon>Philodinidae</taxon>
        <taxon>Didymodactylos</taxon>
    </lineage>
</organism>
<sequence>MISSWSPFVESVRAFPIMPSCFPETNKPESEACTITVRYRPTNDTYQVCIHPDLTVGELISEVCQKANTNKQDHCYLYFSSRELDNYDTVCKAGLYAVSESAVNLPEVRLNYLQQLQTSAHIGKHVILVSPEKIAHEKLLNIHLPSNKDNLLPLVLKQIAEQIARRTTSVFRSCYMSNTVLIPLPYFPKGVIDHLPTIQIKLPLMPTEFDWNMFLEVLANDLEIQAIDMIIVNAQKGSTFWKIKLKSISFILSQGKQKLEKILDKLSLLVLPKSKKFINEHKSSDTSEVEQILVELHNFATKKNNKDDHSILSTDDVDFTLGLCARPAIIDELGWEFLTEKSRQIKIGLLHGFQECSEEYVLDHVSLIYNEELSEKYQSLKHIGNDERILYHGTRMENFNGIFEENFHLDSKAKKTDDGWYGKGIYFSSSPLYVLEYAKNHLGHKLEIRYLICCVVRLGKQKVITNMDFYGKEMDSDFDSHYVQVAKDGTLITVDKIPIFEEFVIKRSKQIMPLHIIGIRQVFSFLIWRDAKITDAVNSAIFEEMKQRYNVNIYGIQTTTEALKILRCKLANKKLNCVVVTNGADSGENFARECRKIRLNVEIAVYCMRVDHHQRWATVIEGPEIKVADNSQEIFNFINKKLKIQLSAC</sequence>
<dbReference type="GO" id="GO:0005634">
    <property type="term" value="C:nucleus"/>
    <property type="evidence" value="ECO:0007669"/>
    <property type="project" value="TreeGrafter"/>
</dbReference>
<name>A0A8S2CQU7_9BILA</name>
<dbReference type="InterPro" id="IPR012317">
    <property type="entry name" value="Poly(ADP-ribose)pol_cat_dom"/>
</dbReference>
<gene>
    <name evidence="2" type="ORF">OVA965_LOCUS3536</name>
    <name evidence="3" type="ORF">TMI583_LOCUS3535</name>
</gene>
<dbReference type="PANTHER" id="PTHR45740">
    <property type="entry name" value="POLY [ADP-RIBOSE] POLYMERASE"/>
    <property type="match status" value="1"/>
</dbReference>